<dbReference type="PANTHER" id="PTHR43537">
    <property type="entry name" value="TRANSCRIPTIONAL REGULATOR, GNTR FAMILY"/>
    <property type="match status" value="1"/>
</dbReference>
<name>A0A6I3SIW0_HELMO</name>
<evidence type="ECO:0000256" key="2">
    <source>
        <dbReference type="ARBA" id="ARBA00023125"/>
    </source>
</evidence>
<keyword evidence="3" id="KW-0804">Transcription</keyword>
<dbReference type="InterPro" id="IPR000524">
    <property type="entry name" value="Tscrpt_reg_HTH_GntR"/>
</dbReference>
<dbReference type="PROSITE" id="PS50949">
    <property type="entry name" value="HTH_GNTR"/>
    <property type="match status" value="1"/>
</dbReference>
<dbReference type="OrthoDB" id="9799482at2"/>
<dbReference type="GO" id="GO:0003677">
    <property type="term" value="F:DNA binding"/>
    <property type="evidence" value="ECO:0007669"/>
    <property type="project" value="UniProtKB-KW"/>
</dbReference>
<dbReference type="Proteomes" id="UP000430670">
    <property type="component" value="Unassembled WGS sequence"/>
</dbReference>
<dbReference type="Pfam" id="PF07729">
    <property type="entry name" value="FCD"/>
    <property type="match status" value="1"/>
</dbReference>
<dbReference type="InterPro" id="IPR008920">
    <property type="entry name" value="TF_FadR/GntR_C"/>
</dbReference>
<dbReference type="EMBL" id="WNKU01000005">
    <property type="protein sequence ID" value="MTV48567.1"/>
    <property type="molecule type" value="Genomic_DNA"/>
</dbReference>
<proteinExistence type="predicted"/>
<dbReference type="InterPro" id="IPR011711">
    <property type="entry name" value="GntR_C"/>
</dbReference>
<keyword evidence="1" id="KW-0805">Transcription regulation</keyword>
<dbReference type="SUPFAM" id="SSF46785">
    <property type="entry name" value="Winged helix' DNA-binding domain"/>
    <property type="match status" value="1"/>
</dbReference>
<dbReference type="SUPFAM" id="SSF48008">
    <property type="entry name" value="GntR ligand-binding domain-like"/>
    <property type="match status" value="1"/>
</dbReference>
<dbReference type="PRINTS" id="PR00035">
    <property type="entry name" value="HTHGNTR"/>
</dbReference>
<dbReference type="Gene3D" id="1.20.120.530">
    <property type="entry name" value="GntR ligand-binding domain-like"/>
    <property type="match status" value="1"/>
</dbReference>
<dbReference type="InterPro" id="IPR036390">
    <property type="entry name" value="WH_DNA-bd_sf"/>
</dbReference>
<evidence type="ECO:0000256" key="1">
    <source>
        <dbReference type="ARBA" id="ARBA00023015"/>
    </source>
</evidence>
<dbReference type="AlphaFoldDB" id="A0A6I3SIW0"/>
<evidence type="ECO:0000256" key="3">
    <source>
        <dbReference type="ARBA" id="ARBA00023163"/>
    </source>
</evidence>
<evidence type="ECO:0000313" key="6">
    <source>
        <dbReference type="Proteomes" id="UP000430670"/>
    </source>
</evidence>
<organism evidence="5 6">
    <name type="scientific">Heliobacterium mobile</name>
    <name type="common">Heliobacillus mobilis</name>
    <dbReference type="NCBI Taxonomy" id="28064"/>
    <lineage>
        <taxon>Bacteria</taxon>
        <taxon>Bacillati</taxon>
        <taxon>Bacillota</taxon>
        <taxon>Clostridia</taxon>
        <taxon>Eubacteriales</taxon>
        <taxon>Heliobacteriaceae</taxon>
        <taxon>Heliobacterium</taxon>
    </lineage>
</organism>
<keyword evidence="6" id="KW-1185">Reference proteome</keyword>
<dbReference type="SMART" id="SM00345">
    <property type="entry name" value="HTH_GNTR"/>
    <property type="match status" value="1"/>
</dbReference>
<protein>
    <submittedName>
        <fullName evidence="5">FCD domain-containing protein</fullName>
    </submittedName>
</protein>
<dbReference type="PANTHER" id="PTHR43537:SF5">
    <property type="entry name" value="UXU OPERON TRANSCRIPTIONAL REGULATOR"/>
    <property type="match status" value="1"/>
</dbReference>
<feature type="domain" description="HTH gntR-type" evidence="4">
    <location>
        <begin position="9"/>
        <end position="77"/>
    </location>
</feature>
<dbReference type="CDD" id="cd07377">
    <property type="entry name" value="WHTH_GntR"/>
    <property type="match status" value="1"/>
</dbReference>
<evidence type="ECO:0000259" key="4">
    <source>
        <dbReference type="PROSITE" id="PS50949"/>
    </source>
</evidence>
<keyword evidence="2" id="KW-0238">DNA-binding</keyword>
<sequence>MDVRSVQPRRIQHEVVDHIKDLIEERALQPGDKLPSERELAEMFKVSRTAVREASSALQVLGIVEVRRGEGTFVSKPRDFGKAEALARILAADHGTEKDLQEMRMIVEVAAAALAAKRCGTTELDLINHSIRELRRAVWRNQSGVEADFQFHFTVIMAAQNPYLFRFMDYFSDIIRASIENHWKNNMTTRDDCEAVLNAHQAICDAIQQGDSLKARQLMHDHLKSPLE</sequence>
<dbReference type="InterPro" id="IPR036388">
    <property type="entry name" value="WH-like_DNA-bd_sf"/>
</dbReference>
<dbReference type="RefSeq" id="WP_155475677.1">
    <property type="nucleotide sequence ID" value="NZ_WNKU01000005.1"/>
</dbReference>
<dbReference type="SMART" id="SM00895">
    <property type="entry name" value="FCD"/>
    <property type="match status" value="1"/>
</dbReference>
<comment type="caution">
    <text evidence="5">The sequence shown here is derived from an EMBL/GenBank/DDBJ whole genome shotgun (WGS) entry which is preliminary data.</text>
</comment>
<evidence type="ECO:0000313" key="5">
    <source>
        <dbReference type="EMBL" id="MTV48567.1"/>
    </source>
</evidence>
<dbReference type="GO" id="GO:0003700">
    <property type="term" value="F:DNA-binding transcription factor activity"/>
    <property type="evidence" value="ECO:0007669"/>
    <property type="project" value="InterPro"/>
</dbReference>
<accession>A0A6I3SIW0</accession>
<reference evidence="5 6" key="1">
    <citation type="submission" date="2019-11" db="EMBL/GenBank/DDBJ databases">
        <title>Whole-genome sequence of a the green, strictly anaerobic photosynthetic bacterium Heliobacillus mobilis DSM 6151.</title>
        <authorList>
            <person name="Kyndt J.A."/>
            <person name="Meyer T.E."/>
        </authorList>
    </citation>
    <scope>NUCLEOTIDE SEQUENCE [LARGE SCALE GENOMIC DNA]</scope>
    <source>
        <strain evidence="5 6">DSM 6151</strain>
    </source>
</reference>
<dbReference type="Gene3D" id="1.10.10.10">
    <property type="entry name" value="Winged helix-like DNA-binding domain superfamily/Winged helix DNA-binding domain"/>
    <property type="match status" value="1"/>
</dbReference>
<gene>
    <name evidence="5" type="ORF">GJ688_06170</name>
</gene>
<dbReference type="Pfam" id="PF00392">
    <property type="entry name" value="GntR"/>
    <property type="match status" value="1"/>
</dbReference>